<comment type="similarity">
    <text evidence="1 6">Belongs to the polypeptide deformylase family.</text>
</comment>
<dbReference type="PIRSF" id="PIRSF004749">
    <property type="entry name" value="Pep_def"/>
    <property type="match status" value="1"/>
</dbReference>
<evidence type="ECO:0000256" key="6">
    <source>
        <dbReference type="HAMAP-Rule" id="MF_00163"/>
    </source>
</evidence>
<comment type="function">
    <text evidence="6">Removes the formyl group from the N-terminal Met of newly synthesized proteins. Requires at least a dipeptide for an efficient rate of reaction. N-terminal L-methionine is a prerequisite for activity but the enzyme has broad specificity at other positions.</text>
</comment>
<keyword evidence="3 6" id="KW-0378">Hydrolase</keyword>
<dbReference type="PRINTS" id="PR01576">
    <property type="entry name" value="PDEFORMYLASE"/>
</dbReference>
<keyword evidence="4 6" id="KW-0648">Protein biosynthesis</keyword>
<dbReference type="GO" id="GO:0042586">
    <property type="term" value="F:peptide deformylase activity"/>
    <property type="evidence" value="ECO:0007669"/>
    <property type="project" value="UniProtKB-UniRule"/>
</dbReference>
<evidence type="ECO:0000313" key="8">
    <source>
        <dbReference type="Proteomes" id="UP001139336"/>
    </source>
</evidence>
<evidence type="ECO:0000256" key="4">
    <source>
        <dbReference type="ARBA" id="ARBA00022917"/>
    </source>
</evidence>
<dbReference type="EC" id="3.5.1.88" evidence="6"/>
<dbReference type="AlphaFoldDB" id="A0A9X1U092"/>
<evidence type="ECO:0000256" key="1">
    <source>
        <dbReference type="ARBA" id="ARBA00010759"/>
    </source>
</evidence>
<keyword evidence="2 6" id="KW-0479">Metal-binding</keyword>
<feature type="binding site" evidence="6">
    <location>
        <position position="92"/>
    </location>
    <ligand>
        <name>Fe cation</name>
        <dbReference type="ChEBI" id="CHEBI:24875"/>
    </ligand>
</feature>
<dbReference type="InterPro" id="IPR023635">
    <property type="entry name" value="Peptide_deformylase"/>
</dbReference>
<comment type="caution">
    <text evidence="7">The sequence shown here is derived from an EMBL/GenBank/DDBJ whole genome shotgun (WGS) entry which is preliminary data.</text>
</comment>
<keyword evidence="8" id="KW-1185">Reference proteome</keyword>
<proteinExistence type="inferred from homology"/>
<keyword evidence="5 6" id="KW-0408">Iron</keyword>
<dbReference type="HAMAP" id="MF_00163">
    <property type="entry name" value="Pep_deformylase"/>
    <property type="match status" value="1"/>
</dbReference>
<dbReference type="Pfam" id="PF01327">
    <property type="entry name" value="Pep_deformylase"/>
    <property type="match status" value="1"/>
</dbReference>
<feature type="active site" evidence="6">
    <location>
        <position position="135"/>
    </location>
</feature>
<dbReference type="Gene3D" id="3.90.45.10">
    <property type="entry name" value="Peptide deformylase"/>
    <property type="match status" value="1"/>
</dbReference>
<evidence type="ECO:0000256" key="2">
    <source>
        <dbReference type="ARBA" id="ARBA00022723"/>
    </source>
</evidence>
<dbReference type="Proteomes" id="UP001139336">
    <property type="component" value="Unassembled WGS sequence"/>
</dbReference>
<evidence type="ECO:0000313" key="7">
    <source>
        <dbReference type="EMBL" id="MCF4006574.1"/>
    </source>
</evidence>
<evidence type="ECO:0000256" key="5">
    <source>
        <dbReference type="ARBA" id="ARBA00023004"/>
    </source>
</evidence>
<dbReference type="RefSeq" id="WP_236118365.1">
    <property type="nucleotide sequence ID" value="NZ_JAKGSI010000002.1"/>
</dbReference>
<dbReference type="NCBIfam" id="TIGR00079">
    <property type="entry name" value="pept_deformyl"/>
    <property type="match status" value="1"/>
</dbReference>
<dbReference type="PANTHER" id="PTHR10458:SF2">
    <property type="entry name" value="PEPTIDE DEFORMYLASE, MITOCHONDRIAL"/>
    <property type="match status" value="1"/>
</dbReference>
<evidence type="ECO:0000256" key="3">
    <source>
        <dbReference type="ARBA" id="ARBA00022801"/>
    </source>
</evidence>
<protein>
    <recommendedName>
        <fullName evidence="6">Peptide deformylase</fullName>
        <shortName evidence="6">PDF</shortName>
        <ecNumber evidence="6">3.5.1.88</ecNumber>
    </recommendedName>
    <alternativeName>
        <fullName evidence="6">Polypeptide deformylase</fullName>
    </alternativeName>
</protein>
<dbReference type="PANTHER" id="PTHR10458">
    <property type="entry name" value="PEPTIDE DEFORMYLASE"/>
    <property type="match status" value="1"/>
</dbReference>
<dbReference type="GO" id="GO:0006412">
    <property type="term" value="P:translation"/>
    <property type="evidence" value="ECO:0007669"/>
    <property type="project" value="UniProtKB-UniRule"/>
</dbReference>
<dbReference type="EMBL" id="JAKGSI010000002">
    <property type="protein sequence ID" value="MCF4006574.1"/>
    <property type="molecule type" value="Genomic_DNA"/>
</dbReference>
<sequence length="168" mass="18903">MTIRDIRLFGDPVLTTKAEKVTEFDHSLSVLIDDMLETMDAAQGVGLAANQVGVTRRVFVFDCTMDGGSRGHIVNPVWEPLGQDLQDGPEGCLSIPDIQEDVERFDRVRVTGQDRDGNPIEMEAEGLMARCIQHETDHLDGILFLRRLRPEARRRAMAEIRVAPWFNS</sequence>
<feature type="binding site" evidence="6">
    <location>
        <position position="138"/>
    </location>
    <ligand>
        <name>Fe cation</name>
        <dbReference type="ChEBI" id="CHEBI:24875"/>
    </ligand>
</feature>
<organism evidence="7 8">
    <name type="scientific">Corynebacterium uropygiale</name>
    <dbReference type="NCBI Taxonomy" id="1775911"/>
    <lineage>
        <taxon>Bacteria</taxon>
        <taxon>Bacillati</taxon>
        <taxon>Actinomycetota</taxon>
        <taxon>Actinomycetes</taxon>
        <taxon>Mycobacteriales</taxon>
        <taxon>Corynebacteriaceae</taxon>
        <taxon>Corynebacterium</taxon>
    </lineage>
</organism>
<accession>A0A9X1U092</accession>
<reference evidence="7" key="1">
    <citation type="submission" date="2022-01" db="EMBL/GenBank/DDBJ databases">
        <title>Corynebacterium sp. nov isolated from isolated from the feces of the greater white-fronted geese (Anser albifrons) at Poyang Lake, PR China.</title>
        <authorList>
            <person name="Liu Q."/>
        </authorList>
    </citation>
    <scope>NUCLEOTIDE SEQUENCE</scope>
    <source>
        <strain evidence="7">JCM 32435</strain>
    </source>
</reference>
<comment type="catalytic activity">
    <reaction evidence="6">
        <text>N-terminal N-formyl-L-methionyl-[peptide] + H2O = N-terminal L-methionyl-[peptide] + formate</text>
        <dbReference type="Rhea" id="RHEA:24420"/>
        <dbReference type="Rhea" id="RHEA-COMP:10639"/>
        <dbReference type="Rhea" id="RHEA-COMP:10640"/>
        <dbReference type="ChEBI" id="CHEBI:15377"/>
        <dbReference type="ChEBI" id="CHEBI:15740"/>
        <dbReference type="ChEBI" id="CHEBI:49298"/>
        <dbReference type="ChEBI" id="CHEBI:64731"/>
        <dbReference type="EC" id="3.5.1.88"/>
    </reaction>
</comment>
<dbReference type="CDD" id="cd00487">
    <property type="entry name" value="Pep_deformylase"/>
    <property type="match status" value="1"/>
</dbReference>
<comment type="cofactor">
    <cofactor evidence="6">
        <name>Fe(2+)</name>
        <dbReference type="ChEBI" id="CHEBI:29033"/>
    </cofactor>
    <text evidence="6">Binds 1 Fe(2+) ion.</text>
</comment>
<dbReference type="NCBIfam" id="NF001159">
    <property type="entry name" value="PRK00150.1-3"/>
    <property type="match status" value="1"/>
</dbReference>
<name>A0A9X1U092_9CORY</name>
<dbReference type="GO" id="GO:0046872">
    <property type="term" value="F:metal ion binding"/>
    <property type="evidence" value="ECO:0007669"/>
    <property type="project" value="UniProtKB-KW"/>
</dbReference>
<feature type="binding site" evidence="6">
    <location>
        <position position="134"/>
    </location>
    <ligand>
        <name>Fe cation</name>
        <dbReference type="ChEBI" id="CHEBI:24875"/>
    </ligand>
</feature>
<dbReference type="SUPFAM" id="SSF56420">
    <property type="entry name" value="Peptide deformylase"/>
    <property type="match status" value="1"/>
</dbReference>
<gene>
    <name evidence="6 7" type="primary">def</name>
    <name evidence="7" type="ORF">L1O03_05195</name>
</gene>
<dbReference type="InterPro" id="IPR036821">
    <property type="entry name" value="Peptide_deformylase_sf"/>
</dbReference>